<accession>A0AAD9IFV2</accession>
<sequence length="726" mass="79026">MGRAEFGLYAGHRPANSGLMRGSLLAASESLAGVDDGDAEIDATFIWGTNLSVSRVQSRFDAFVRTFRLPDEPYPKYQQLLQELSVIAAELTGSDPEEIQVQARIFNLLEIKVIRDLNPSDINKLISVSGMVTRTSGVIPDQSLALFRCMSCGYDEQIEWNDRGKINEPTVCPNQACQAKYSMQMIYNRSLFLDKQLIKMQENPNDIPEGETPHTVSLFARQDLVDLAKPGDRITVTGVFRAAGVRVNPRLRETKSVYKTYLDVVHIEKTEAASLFTLSTEEEEAEVAGLAGGPAPDPAEVRTDNVTGEEMAERRARLMEIAQDPDVYEKLAASLAPSIWQLDDVKKGLLCQLFGGVSKHLPGVKTRGEINVLLVGDPGVSKSQILGYVHKLAPRGIYTSGKGSSAVGLTAYVTRTKEMVLESGALVLSDKGICCIDEFDKMSEAARSMLHEVMEQQTISVAKAGIIATLNARTSVLASANPVGSRYNPSLSVVENIQLPPSLMSRFDLIYLLLDKPNEANDRKLARHLVSLFGDASELEARAAPIPAELLKEYVAFARATCAPALTAEAAEALSVAYAEMRAMGMSRKTVSATPRQLESLIRLSEALARTRLAATVTVDDVAEAVRLMRVAMQSSSIDPRTGQIDMDLIATGVSAADRTMKAALGAEVRALLRAQLKPGGMRLAELLERVNDQASVRVTERDLRLALTELEDDYRLAAGVVSARV</sequence>
<dbReference type="GO" id="GO:0016787">
    <property type="term" value="F:hydrolase activity"/>
    <property type="evidence" value="ECO:0007669"/>
    <property type="project" value="UniProtKB-KW"/>
</dbReference>
<dbReference type="InterPro" id="IPR008047">
    <property type="entry name" value="MCM_4"/>
</dbReference>
<dbReference type="SMART" id="SM00350">
    <property type="entry name" value="MCM"/>
    <property type="match status" value="1"/>
</dbReference>
<dbReference type="PANTHER" id="PTHR11630">
    <property type="entry name" value="DNA REPLICATION LICENSING FACTOR MCM FAMILY MEMBER"/>
    <property type="match status" value="1"/>
</dbReference>
<dbReference type="PANTHER" id="PTHR11630:SF66">
    <property type="entry name" value="DNA REPLICATION LICENSING FACTOR MCM4"/>
    <property type="match status" value="1"/>
</dbReference>
<comment type="subcellular location">
    <subcellularLocation>
        <location evidence="1">Nucleus</location>
    </subcellularLocation>
</comment>
<dbReference type="PRINTS" id="PR01657">
    <property type="entry name" value="MCMFAMILY"/>
</dbReference>
<dbReference type="FunFam" id="2.20.28.10:FF:000003">
    <property type="entry name" value="DNA helicase"/>
    <property type="match status" value="1"/>
</dbReference>
<name>A0AAD9IFV2_PROWI</name>
<organism evidence="15 16">
    <name type="scientific">Prototheca wickerhamii</name>
    <dbReference type="NCBI Taxonomy" id="3111"/>
    <lineage>
        <taxon>Eukaryota</taxon>
        <taxon>Viridiplantae</taxon>
        <taxon>Chlorophyta</taxon>
        <taxon>core chlorophytes</taxon>
        <taxon>Trebouxiophyceae</taxon>
        <taxon>Chlorellales</taxon>
        <taxon>Chlorellaceae</taxon>
        <taxon>Prototheca</taxon>
    </lineage>
</organism>
<dbReference type="Gene3D" id="2.40.50.140">
    <property type="entry name" value="Nucleic acid-binding proteins"/>
    <property type="match status" value="1"/>
</dbReference>
<dbReference type="EC" id="3.6.4.12" evidence="13"/>
<comment type="function">
    <text evidence="11">Probable component of the MCM2-7 complex (MCM complex) that may function as a DNA helicase and which is essential to undergo a single round of replication initiation and elongation per cell cycle in eukaryotic cells.</text>
</comment>
<dbReference type="PRINTS" id="PR01660">
    <property type="entry name" value="MCMPROTEIN4"/>
</dbReference>
<evidence type="ECO:0000256" key="6">
    <source>
        <dbReference type="ARBA" id="ARBA00022806"/>
    </source>
</evidence>
<dbReference type="InterPro" id="IPR033762">
    <property type="entry name" value="MCM_OB"/>
</dbReference>
<evidence type="ECO:0000256" key="9">
    <source>
        <dbReference type="ARBA" id="ARBA00023242"/>
    </source>
</evidence>
<dbReference type="GO" id="GO:0006271">
    <property type="term" value="P:DNA strand elongation involved in DNA replication"/>
    <property type="evidence" value="ECO:0007669"/>
    <property type="project" value="TreeGrafter"/>
</dbReference>
<evidence type="ECO:0000259" key="14">
    <source>
        <dbReference type="PROSITE" id="PS50051"/>
    </source>
</evidence>
<evidence type="ECO:0000256" key="1">
    <source>
        <dbReference type="ARBA" id="ARBA00004123"/>
    </source>
</evidence>
<evidence type="ECO:0000256" key="13">
    <source>
        <dbReference type="RuleBase" id="RU368062"/>
    </source>
</evidence>
<dbReference type="GO" id="GO:0000727">
    <property type="term" value="P:double-strand break repair via break-induced replication"/>
    <property type="evidence" value="ECO:0007669"/>
    <property type="project" value="TreeGrafter"/>
</dbReference>
<evidence type="ECO:0000256" key="3">
    <source>
        <dbReference type="ARBA" id="ARBA00022705"/>
    </source>
</evidence>
<dbReference type="Gene3D" id="2.20.28.10">
    <property type="match status" value="1"/>
</dbReference>
<evidence type="ECO:0000256" key="8">
    <source>
        <dbReference type="ARBA" id="ARBA00023125"/>
    </source>
</evidence>
<dbReference type="PROSITE" id="PS50051">
    <property type="entry name" value="MCM_2"/>
    <property type="match status" value="1"/>
</dbReference>
<dbReference type="PROSITE" id="PS00847">
    <property type="entry name" value="MCM_1"/>
    <property type="match status" value="1"/>
</dbReference>
<evidence type="ECO:0000313" key="16">
    <source>
        <dbReference type="Proteomes" id="UP001255856"/>
    </source>
</evidence>
<feature type="domain" description="MCM C-terminal AAA(+) ATPase" evidence="14">
    <location>
        <begin position="327"/>
        <end position="529"/>
    </location>
</feature>
<dbReference type="Pfam" id="PF21128">
    <property type="entry name" value="WHD_MCM4"/>
    <property type="match status" value="1"/>
</dbReference>
<evidence type="ECO:0000256" key="12">
    <source>
        <dbReference type="RuleBase" id="RU004070"/>
    </source>
</evidence>
<dbReference type="GO" id="GO:0000347">
    <property type="term" value="C:THO complex"/>
    <property type="evidence" value="ECO:0007669"/>
    <property type="project" value="UniProtKB-ARBA"/>
</dbReference>
<keyword evidence="4 12" id="KW-0547">Nucleotide-binding</keyword>
<evidence type="ECO:0000256" key="11">
    <source>
        <dbReference type="ARBA" id="ARBA00053280"/>
    </source>
</evidence>
<evidence type="ECO:0000256" key="5">
    <source>
        <dbReference type="ARBA" id="ARBA00022801"/>
    </source>
</evidence>
<dbReference type="AlphaFoldDB" id="A0AAD9IFV2"/>
<evidence type="ECO:0000313" key="15">
    <source>
        <dbReference type="EMBL" id="KAK2077646.1"/>
    </source>
</evidence>
<dbReference type="GO" id="GO:0017116">
    <property type="term" value="F:single-stranded DNA helicase activity"/>
    <property type="evidence" value="ECO:0007669"/>
    <property type="project" value="TreeGrafter"/>
</dbReference>
<dbReference type="FunFam" id="3.40.50.300:FF:000217">
    <property type="entry name" value="DNA helicase"/>
    <property type="match status" value="1"/>
</dbReference>
<dbReference type="Pfam" id="PF00493">
    <property type="entry name" value="MCM"/>
    <property type="match status" value="1"/>
</dbReference>
<dbReference type="SUPFAM" id="SSF52540">
    <property type="entry name" value="P-loop containing nucleoside triphosphate hydrolases"/>
    <property type="match status" value="1"/>
</dbReference>
<comment type="catalytic activity">
    <reaction evidence="10 13">
        <text>ATP + H2O = ADP + phosphate + H(+)</text>
        <dbReference type="Rhea" id="RHEA:13065"/>
        <dbReference type="ChEBI" id="CHEBI:15377"/>
        <dbReference type="ChEBI" id="CHEBI:15378"/>
        <dbReference type="ChEBI" id="CHEBI:30616"/>
        <dbReference type="ChEBI" id="CHEBI:43474"/>
        <dbReference type="ChEBI" id="CHEBI:456216"/>
        <dbReference type="EC" id="3.6.4.12"/>
    </reaction>
</comment>
<comment type="similarity">
    <text evidence="2 12">Belongs to the MCM family.</text>
</comment>
<keyword evidence="5 13" id="KW-0378">Hydrolase</keyword>
<dbReference type="GO" id="GO:1902975">
    <property type="term" value="P:mitotic DNA replication initiation"/>
    <property type="evidence" value="ECO:0007669"/>
    <property type="project" value="TreeGrafter"/>
</dbReference>
<evidence type="ECO:0000256" key="2">
    <source>
        <dbReference type="ARBA" id="ARBA00008010"/>
    </source>
</evidence>
<keyword evidence="16" id="KW-1185">Reference proteome</keyword>
<gene>
    <name evidence="15" type="ORF">QBZ16_004492</name>
</gene>
<proteinExistence type="inferred from homology"/>
<dbReference type="InterPro" id="IPR027417">
    <property type="entry name" value="P-loop_NTPase"/>
</dbReference>
<dbReference type="InterPro" id="IPR018525">
    <property type="entry name" value="MCM_CS"/>
</dbReference>
<keyword evidence="9 13" id="KW-0539">Nucleus</keyword>
<dbReference type="EMBL" id="JASFZW010000006">
    <property type="protein sequence ID" value="KAK2077646.1"/>
    <property type="molecule type" value="Genomic_DNA"/>
</dbReference>
<evidence type="ECO:0000256" key="7">
    <source>
        <dbReference type="ARBA" id="ARBA00022840"/>
    </source>
</evidence>
<dbReference type="InterPro" id="IPR001208">
    <property type="entry name" value="MCM_dom"/>
</dbReference>
<dbReference type="Proteomes" id="UP001255856">
    <property type="component" value="Unassembled WGS sequence"/>
</dbReference>
<evidence type="ECO:0000256" key="4">
    <source>
        <dbReference type="ARBA" id="ARBA00022741"/>
    </source>
</evidence>
<evidence type="ECO:0000256" key="10">
    <source>
        <dbReference type="ARBA" id="ARBA00047995"/>
    </source>
</evidence>
<dbReference type="Pfam" id="PF17855">
    <property type="entry name" value="MCM_lid"/>
    <property type="match status" value="1"/>
</dbReference>
<keyword evidence="3 13" id="KW-0235">DNA replication</keyword>
<comment type="caution">
    <text evidence="15">The sequence shown here is derived from an EMBL/GenBank/DDBJ whole genome shotgun (WGS) entry which is preliminary data.</text>
</comment>
<dbReference type="GO" id="GO:0003697">
    <property type="term" value="F:single-stranded DNA binding"/>
    <property type="evidence" value="ECO:0007669"/>
    <property type="project" value="TreeGrafter"/>
</dbReference>
<dbReference type="GO" id="GO:0005524">
    <property type="term" value="F:ATP binding"/>
    <property type="evidence" value="ECO:0007669"/>
    <property type="project" value="UniProtKB-UniRule"/>
</dbReference>
<keyword evidence="6 13" id="KW-0347">Helicase</keyword>
<comment type="function">
    <text evidence="13">Acts as component of the MCM2-7 complex (MCM complex) which is the replicative helicase essential for 'once per cell cycle' DNA replication initiation and elongation in eukaryotic cells. The active ATPase sites in the MCM2-7 ring are formed through the interaction surfaces of two neighboring subunits such that a critical structure of a conserved arginine finger motif is provided in trans relative to the ATP-binding site of the Walker A box of the adjacent subunit. The six ATPase active sites, however, are likely to contribute differentially to the complex helicase activity.</text>
</comment>
<dbReference type="InterPro" id="IPR031327">
    <property type="entry name" value="MCM"/>
</dbReference>
<comment type="subunit">
    <text evidence="13">Component of the MCM2-7 complex.</text>
</comment>
<protein>
    <recommendedName>
        <fullName evidence="13">DNA replication licensing factor MCM4</fullName>
        <ecNumber evidence="13">3.6.4.12</ecNumber>
    </recommendedName>
</protein>
<dbReference type="InterPro" id="IPR041562">
    <property type="entry name" value="MCM_lid"/>
</dbReference>
<dbReference type="InterPro" id="IPR012340">
    <property type="entry name" value="NA-bd_OB-fold"/>
</dbReference>
<dbReference type="GO" id="GO:0042555">
    <property type="term" value="C:MCM complex"/>
    <property type="evidence" value="ECO:0007669"/>
    <property type="project" value="UniProtKB-UniRule"/>
</dbReference>
<dbReference type="Gene3D" id="3.40.50.300">
    <property type="entry name" value="P-loop containing nucleotide triphosphate hydrolases"/>
    <property type="match status" value="1"/>
</dbReference>
<keyword evidence="8 12" id="KW-0238">DNA-binding</keyword>
<reference evidence="15" key="1">
    <citation type="submission" date="2021-01" db="EMBL/GenBank/DDBJ databases">
        <authorList>
            <person name="Eckstrom K.M.E."/>
        </authorList>
    </citation>
    <scope>NUCLEOTIDE SEQUENCE</scope>
    <source>
        <strain evidence="15">UVCC 0001</strain>
    </source>
</reference>
<dbReference type="SUPFAM" id="SSF50249">
    <property type="entry name" value="Nucleic acid-binding proteins"/>
    <property type="match status" value="1"/>
</dbReference>
<dbReference type="Pfam" id="PF17207">
    <property type="entry name" value="MCM_OB"/>
    <property type="match status" value="1"/>
</dbReference>
<keyword evidence="7 12" id="KW-0067">ATP-binding</keyword>